<sequence>MKKIGLTILGVLVLGIGGYFLINEKTSWADSETLDGYDSKAAAEKTPVESFDTAVPPVQQPIQSAAGVNPPHGQPGHRCDIAVGAPLGGNSMLGNDTSVNLNPPHGQAGHRCDIAVGAPLPNS</sequence>
<feature type="region of interest" description="Disordered" evidence="1">
    <location>
        <begin position="94"/>
        <end position="123"/>
    </location>
</feature>
<organism evidence="2 3">
    <name type="scientific">Galbibacter marinus</name>
    <dbReference type="NCBI Taxonomy" id="555500"/>
    <lineage>
        <taxon>Bacteria</taxon>
        <taxon>Pseudomonadati</taxon>
        <taxon>Bacteroidota</taxon>
        <taxon>Flavobacteriia</taxon>
        <taxon>Flavobacteriales</taxon>
        <taxon>Flavobacteriaceae</taxon>
        <taxon>Galbibacter</taxon>
    </lineage>
</organism>
<proteinExistence type="predicted"/>
<dbReference type="RefSeq" id="WP_008990377.1">
    <property type="nucleotide sequence ID" value="NZ_AMSG01000002.1"/>
</dbReference>
<dbReference type="EMBL" id="AMSG01000002">
    <property type="protein sequence ID" value="EKF56358.1"/>
    <property type="molecule type" value="Genomic_DNA"/>
</dbReference>
<comment type="caution">
    <text evidence="2">The sequence shown here is derived from an EMBL/GenBank/DDBJ whole genome shotgun (WGS) entry which is preliminary data.</text>
</comment>
<dbReference type="eggNOG" id="ENOG5032ZYU">
    <property type="taxonomic scope" value="Bacteria"/>
</dbReference>
<dbReference type="AlphaFoldDB" id="K2P5V4"/>
<accession>K2P5V4</accession>
<dbReference type="PATRIC" id="fig|555500.3.peg.522"/>
<reference evidence="2 3" key="1">
    <citation type="journal article" date="2012" name="J. Bacteriol.">
        <title>Genome Sequence of Galbibacter marinum Type Strain ck-I2-15.</title>
        <authorList>
            <person name="Lai Q."/>
            <person name="Li C."/>
            <person name="Shao Z."/>
        </authorList>
    </citation>
    <scope>NUCLEOTIDE SEQUENCE [LARGE SCALE GENOMIC DNA]</scope>
    <source>
        <strain evidence="3">ck-I2-15</strain>
    </source>
</reference>
<name>K2P5V4_9FLAO</name>
<dbReference type="Proteomes" id="UP000007364">
    <property type="component" value="Unassembled WGS sequence"/>
</dbReference>
<feature type="region of interest" description="Disordered" evidence="1">
    <location>
        <begin position="62"/>
        <end position="81"/>
    </location>
</feature>
<evidence type="ECO:0000313" key="3">
    <source>
        <dbReference type="Proteomes" id="UP000007364"/>
    </source>
</evidence>
<dbReference type="STRING" id="555500.I215_02508"/>
<gene>
    <name evidence="2" type="ORF">I215_02508</name>
</gene>
<evidence type="ECO:0000313" key="2">
    <source>
        <dbReference type="EMBL" id="EKF56358.1"/>
    </source>
</evidence>
<protein>
    <submittedName>
        <fullName evidence="2">Uncharacterized protein</fullName>
    </submittedName>
</protein>
<keyword evidence="3" id="KW-1185">Reference proteome</keyword>
<dbReference type="OrthoDB" id="678557at2"/>
<evidence type="ECO:0000256" key="1">
    <source>
        <dbReference type="SAM" id="MobiDB-lite"/>
    </source>
</evidence>